<dbReference type="HOGENOM" id="CLU_3391763_0_0_4"/>
<name>K1JL13_9BURK</name>
<comment type="caution">
    <text evidence="2">The sequence shown here is derived from an EMBL/GenBank/DDBJ whole genome shotgun (WGS) entry which is preliminary data.</text>
</comment>
<sequence length="32" mass="3645">MTDDLFMIAFAIALASVPYLLVRLLSSFFNHQ</sequence>
<dbReference type="AlphaFoldDB" id="K1JL13"/>
<organism evidence="2 3">
    <name type="scientific">Sutterella wadsworthensis 2_1_59BFAA</name>
    <dbReference type="NCBI Taxonomy" id="742823"/>
    <lineage>
        <taxon>Bacteria</taxon>
        <taxon>Pseudomonadati</taxon>
        <taxon>Pseudomonadota</taxon>
        <taxon>Betaproteobacteria</taxon>
        <taxon>Burkholderiales</taxon>
        <taxon>Sutterellaceae</taxon>
        <taxon>Sutterella</taxon>
    </lineage>
</organism>
<evidence type="ECO:0000313" key="2">
    <source>
        <dbReference type="EMBL" id="EKB32300.1"/>
    </source>
</evidence>
<evidence type="ECO:0000313" key="3">
    <source>
        <dbReference type="Proteomes" id="UP000005835"/>
    </source>
</evidence>
<protein>
    <submittedName>
        <fullName evidence="2">Uncharacterized protein</fullName>
    </submittedName>
</protein>
<keyword evidence="1" id="KW-0812">Transmembrane</keyword>
<gene>
    <name evidence="2" type="ORF">HMPREF9465_00068</name>
</gene>
<accession>K1JL13</accession>
<dbReference type="Proteomes" id="UP000005835">
    <property type="component" value="Unassembled WGS sequence"/>
</dbReference>
<dbReference type="STRING" id="742823.HMPREF9465_00068"/>
<proteinExistence type="predicted"/>
<keyword evidence="3" id="KW-1185">Reference proteome</keyword>
<keyword evidence="1" id="KW-1133">Transmembrane helix</keyword>
<reference evidence="2 3" key="1">
    <citation type="submission" date="2012-05" db="EMBL/GenBank/DDBJ databases">
        <title>The Genome Sequence of Sutterella wadsworthensis 2_1_59BFAA.</title>
        <authorList>
            <consortium name="The Broad Institute Genome Sequencing Platform"/>
            <person name="Earl A."/>
            <person name="Ward D."/>
            <person name="Feldgarden M."/>
            <person name="Gevers D."/>
            <person name="Daigneault M."/>
            <person name="Strauss J."/>
            <person name="Allen-Vercoe E."/>
            <person name="Walker B."/>
            <person name="Young S.K."/>
            <person name="Zeng Q."/>
            <person name="Gargeya S."/>
            <person name="Fitzgerald M."/>
            <person name="Haas B."/>
            <person name="Abouelleil A."/>
            <person name="Alvarado L."/>
            <person name="Arachchi H.M."/>
            <person name="Berlin A.M."/>
            <person name="Chapman S.B."/>
            <person name="Goldberg J."/>
            <person name="Griggs A."/>
            <person name="Gujja S."/>
            <person name="Hansen M."/>
            <person name="Howarth C."/>
            <person name="Imamovic A."/>
            <person name="Larimer J."/>
            <person name="McCowen C."/>
            <person name="Montmayeur A."/>
            <person name="Murphy C."/>
            <person name="Neiman D."/>
            <person name="Pearson M."/>
            <person name="Priest M."/>
            <person name="Roberts A."/>
            <person name="Saif S."/>
            <person name="Shea T."/>
            <person name="Sisk P."/>
            <person name="Sykes S."/>
            <person name="Wortman J."/>
            <person name="Nusbaum C."/>
            <person name="Birren B."/>
        </authorList>
    </citation>
    <scope>NUCLEOTIDE SEQUENCE [LARGE SCALE GENOMIC DNA]</scope>
    <source>
        <strain evidence="2 3">2_1_59BFAA</strain>
    </source>
</reference>
<evidence type="ECO:0000256" key="1">
    <source>
        <dbReference type="SAM" id="Phobius"/>
    </source>
</evidence>
<dbReference type="EMBL" id="ADMG01000004">
    <property type="protein sequence ID" value="EKB32300.1"/>
    <property type="molecule type" value="Genomic_DNA"/>
</dbReference>
<feature type="transmembrane region" description="Helical" evidence="1">
    <location>
        <begin position="6"/>
        <end position="25"/>
    </location>
</feature>
<keyword evidence="1" id="KW-0472">Membrane</keyword>